<dbReference type="EMBL" id="JAXOJX010000207">
    <property type="protein sequence ID" value="MDZ5461804.1"/>
    <property type="molecule type" value="Genomic_DNA"/>
</dbReference>
<feature type="non-terminal residue" evidence="2">
    <location>
        <position position="171"/>
    </location>
</feature>
<dbReference type="InterPro" id="IPR013783">
    <property type="entry name" value="Ig-like_fold"/>
</dbReference>
<dbReference type="Gene3D" id="2.60.40.10">
    <property type="entry name" value="Immunoglobulins"/>
    <property type="match status" value="2"/>
</dbReference>
<evidence type="ECO:0000313" key="2">
    <source>
        <dbReference type="EMBL" id="MDZ5461804.1"/>
    </source>
</evidence>
<proteinExistence type="predicted"/>
<dbReference type="Pfam" id="PF19077">
    <property type="entry name" value="Big_13"/>
    <property type="match status" value="1"/>
</dbReference>
<dbReference type="InterPro" id="IPR044016">
    <property type="entry name" value="Big_13"/>
</dbReference>
<organism evidence="2 3">
    <name type="scientific">Azohydromonas lata</name>
    <dbReference type="NCBI Taxonomy" id="45677"/>
    <lineage>
        <taxon>Bacteria</taxon>
        <taxon>Pseudomonadati</taxon>
        <taxon>Pseudomonadota</taxon>
        <taxon>Betaproteobacteria</taxon>
        <taxon>Burkholderiales</taxon>
        <taxon>Sphaerotilaceae</taxon>
        <taxon>Azohydromonas</taxon>
    </lineage>
</organism>
<reference evidence="2 3" key="1">
    <citation type="submission" date="2023-11" db="EMBL/GenBank/DDBJ databases">
        <title>Draft genome of Azohydromonas lata strain H1 (DSM1123), a polyhydroxyalkanoate producer.</title>
        <authorList>
            <person name="Traversa D."/>
            <person name="D'Addabbo P."/>
            <person name="Pazzani C."/>
            <person name="Manzari C."/>
            <person name="Chiara M."/>
            <person name="Scrascia M."/>
        </authorList>
    </citation>
    <scope>NUCLEOTIDE SEQUENCE [LARGE SCALE GENOMIC DNA]</scope>
    <source>
        <strain evidence="2 3">H1</strain>
    </source>
</reference>
<evidence type="ECO:0000313" key="3">
    <source>
        <dbReference type="Proteomes" id="UP001293718"/>
    </source>
</evidence>
<evidence type="ECO:0000259" key="1">
    <source>
        <dbReference type="Pfam" id="PF19077"/>
    </source>
</evidence>
<sequence>VLSGTAEAGSTVRVSVGGATYQVTAGANGTWTVDTDSATPVEGQLALGGDGLKAVSLSSTDAAGNRSTGTASFTLDATAPTAPALTSAALTNDATPVLSGTAEAGSTVRVSVGGATYQVTAGANGTWTVDTDSATPVEGQLALGGDGLKAVTLSSTDAAGNRSTGTTSFTL</sequence>
<name>A0ABU5ISB5_9BURK</name>
<dbReference type="Proteomes" id="UP001293718">
    <property type="component" value="Unassembled WGS sequence"/>
</dbReference>
<dbReference type="NCBIfam" id="NF033510">
    <property type="entry name" value="Ca_tandemer"/>
    <property type="match status" value="2"/>
</dbReference>
<gene>
    <name evidence="2" type="ORF">SM757_35050</name>
</gene>
<feature type="domain" description="Bacterial Ig-like" evidence="1">
    <location>
        <begin position="89"/>
        <end position="170"/>
    </location>
</feature>
<protein>
    <submittedName>
        <fullName evidence="2">Ig-like domain-containing protein</fullName>
    </submittedName>
</protein>
<accession>A0ABU5ISB5</accession>
<comment type="caution">
    <text evidence="2">The sequence shown here is derived from an EMBL/GenBank/DDBJ whole genome shotgun (WGS) entry which is preliminary data.</text>
</comment>
<keyword evidence="3" id="KW-1185">Reference proteome</keyword>
<feature type="non-terminal residue" evidence="2">
    <location>
        <position position="1"/>
    </location>
</feature>
<dbReference type="RefSeq" id="WP_322468874.1">
    <property type="nucleotide sequence ID" value="NZ_JAXOJX010000207.1"/>
</dbReference>